<gene>
    <name evidence="1" type="ORF">HP555_08330</name>
</gene>
<organism evidence="1 2">
    <name type="scientific">Desulfobulbus oligotrophicus</name>
    <dbReference type="NCBI Taxonomy" id="1909699"/>
    <lineage>
        <taxon>Bacteria</taxon>
        <taxon>Pseudomonadati</taxon>
        <taxon>Thermodesulfobacteriota</taxon>
        <taxon>Desulfobulbia</taxon>
        <taxon>Desulfobulbales</taxon>
        <taxon>Desulfobulbaceae</taxon>
        <taxon>Desulfobulbus</taxon>
    </lineage>
</organism>
<keyword evidence="2" id="KW-1185">Reference proteome</keyword>
<name>A0A7T6AQK1_9BACT</name>
<dbReference type="KEGG" id="dog:HP555_08330"/>
<dbReference type="Pfam" id="PF19265">
    <property type="entry name" value="DUF5908"/>
    <property type="match status" value="1"/>
</dbReference>
<dbReference type="Proteomes" id="UP000596092">
    <property type="component" value="Chromosome"/>
</dbReference>
<evidence type="ECO:0000313" key="1">
    <source>
        <dbReference type="EMBL" id="QQG65873.1"/>
    </source>
</evidence>
<evidence type="ECO:0000313" key="2">
    <source>
        <dbReference type="Proteomes" id="UP000596092"/>
    </source>
</evidence>
<proteinExistence type="predicted"/>
<reference evidence="1 2" key="1">
    <citation type="submission" date="2020-05" db="EMBL/GenBank/DDBJ databases">
        <title>Complete genome of Desulfobulbus oligotrophicus.</title>
        <authorList>
            <person name="Podar M."/>
        </authorList>
    </citation>
    <scope>NUCLEOTIDE SEQUENCE [LARGE SCALE GENOMIC DNA]</scope>
    <source>
        <strain evidence="1 2">Prop6</strain>
    </source>
</reference>
<dbReference type="AlphaFoldDB" id="A0A7T6AQK1"/>
<dbReference type="EMBL" id="CP054140">
    <property type="protein sequence ID" value="QQG65873.1"/>
    <property type="molecule type" value="Genomic_DNA"/>
</dbReference>
<dbReference type="InterPro" id="IPR045459">
    <property type="entry name" value="DUF5908"/>
</dbReference>
<accession>A0A7T6AQK1</accession>
<dbReference type="RefSeq" id="WP_199261451.1">
    <property type="nucleotide sequence ID" value="NZ_CP054140.1"/>
</dbReference>
<sequence length="58" mass="6656">MAIEIRELNIRVSVTRNEQEQESGPAAETVQSGMPDKDELIAECVEQVMELIRLRNER</sequence>
<protein>
    <submittedName>
        <fullName evidence="1">Uncharacterized protein</fullName>
    </submittedName>
</protein>